<dbReference type="RefSeq" id="WP_043756396.1">
    <property type="nucleotide sequence ID" value="NZ_CP003811.1"/>
</dbReference>
<sequence length="160" mass="17923">MPALTDRQRIELAIPAYLVYAIASAPGAFVPADPALAARAEADIAGLCEKLRIACLEPFADLIPSKRQALMRRLERIKRLATADWHERPALSLMLMLWCFLKDLTDREVLVLWEGSAMDHATRMLLPMFEHGFRERGSEAVAHEQAGVLLDGLRAEGLYR</sequence>
<dbReference type="EMBL" id="JX627583">
    <property type="protein sequence ID" value="AGO88451.1"/>
    <property type="molecule type" value="Genomic_DNA"/>
</dbReference>
<dbReference type="HOGENOM" id="CLU_139728_0_0_5"/>
<reference evidence="2 3" key="1">
    <citation type="journal article" date="2014" name="PLoS ONE">
        <title>Genome Information of Methylobacterium oryzae, a Plant-Probiotic Methylotroph in the Phyllosphere.</title>
        <authorList>
            <person name="Kwak M.J."/>
            <person name="Jeong H."/>
            <person name="Madhaiyan M."/>
            <person name="Lee Y."/>
            <person name="Sa T.M."/>
            <person name="Oh T.K."/>
            <person name="Kim J.F."/>
        </authorList>
    </citation>
    <scope>NUCLEOTIDE SEQUENCE [LARGE SCALE GENOMIC DNA]</scope>
    <source>
        <strain evidence="2 3">CBMB20</strain>
        <plasmid evidence="1">pMOC4</plasmid>
    </source>
</reference>
<keyword evidence="1" id="KW-0614">Plasmid</keyword>
<protein>
    <submittedName>
        <fullName evidence="2">Protein of unassigned function</fullName>
    </submittedName>
</protein>
<keyword evidence="3" id="KW-1185">Reference proteome</keyword>
<proteinExistence type="predicted"/>
<accession>A0A089NPL7</accession>
<dbReference type="Proteomes" id="UP000029492">
    <property type="component" value="Chromosome"/>
</dbReference>
<dbReference type="EMBL" id="CP003811">
    <property type="protein sequence ID" value="AIQ89342.1"/>
    <property type="molecule type" value="Genomic_DNA"/>
</dbReference>
<evidence type="ECO:0000313" key="1">
    <source>
        <dbReference type="EMBL" id="AGO88451.1"/>
    </source>
</evidence>
<dbReference type="KEGG" id="mor:MOC_1587"/>
<geneLocation type="plasmid" evidence="1">
    <name>pMOC4</name>
</geneLocation>
<gene>
    <name evidence="2" type="ORF">MOC_1587</name>
    <name evidence="1" type="ORF">MOC_4p0004</name>
</gene>
<evidence type="ECO:0000313" key="2">
    <source>
        <dbReference type="EMBL" id="AIQ89342.1"/>
    </source>
</evidence>
<organism evidence="2 3">
    <name type="scientific">Methylobacterium oryzae CBMB20</name>
    <dbReference type="NCBI Taxonomy" id="693986"/>
    <lineage>
        <taxon>Bacteria</taxon>
        <taxon>Pseudomonadati</taxon>
        <taxon>Pseudomonadota</taxon>
        <taxon>Alphaproteobacteria</taxon>
        <taxon>Hyphomicrobiales</taxon>
        <taxon>Methylobacteriaceae</taxon>
        <taxon>Methylobacterium</taxon>
    </lineage>
</organism>
<evidence type="ECO:0000313" key="3">
    <source>
        <dbReference type="Proteomes" id="UP000029492"/>
    </source>
</evidence>
<dbReference type="AlphaFoldDB" id="A0A089NPL7"/>
<name>A0A089NPL7_9HYPH</name>